<sequence>MASEKEEASNLIPKLYEILSVSDINNIRKKLKELQNDGLSYEEFRKLLLKKGGKYSDNDFDNLCLKIDLDRDNRIKFHEFITYYIAEFQHDDNAAEKFSIIPPIAESAIVLSSQVENNIIRIFHIPPSNVKNESSLSNSYMTVGSLGDVYIWSLKWKLQRVIHFDTLLDSESSIIEQFDTDSIKKDPKMLIVDAVLLQNLNFVCIASSCRDLCFYDISSIGHGSLKLFINRFPFALSSFCYHSYHDDKGEFSGRLIFGDFVGSIRVIDFTKHFAAQLRHGSVIQQISYTDLIERKFETMHCREFLKLHNDMIRQVAYFERRKNMITASENVLTDSAYLPGVIITHLGTEKFQIVFRMFQGTTCFVFDESSRTLATGGPDCLLRLWNPKNSDEPKTILSGHTAGIMNIFIQDGTRIYSIDKLNLVKVWDMEDNTLLQTYSELQTIFPKDIEMITFYDDRKQQLIAAAMDIAIIKCNTRTQADQSDGITHTTPVTLILLNELFHFLVSCGSDSTIIVWDIWKGRKVNWILEAHTAIKLGKRYPIEVCAGCFDTKQQYLLTGGVDGSIKIWNLNDVICVRSLNVSTSIIDVFWCNKRILVVDKYAINEFIDNNDYKQQINQGDVWQRYHSGEIVCVSMKAETAIVTACSHGDFIFWQYYTGNPYMRFNIKNPQQRMQIVYHRNFMKTSDDDEIELLLPKGAAYENDCDNDVEGLNFLCMISLNNRPLNVTNGTLLVSLSNGRIQVWSHHHHSQSYITDFNAIHMTGDVITAMTTDTENCFLFTGSSYGYIKIWMIFNFCHSTLVEEEISFVRLRARFPFLYRDDFEGRAKRTVKDQPQPILVNSFLAHKGALISGLIYSEKNQILISSSADKSVRLWDLSGKYINTLGGHVNWQMLSPNEPLPPDFVYKIPADLKNVISYTTLKVLEGGNIPTLVSHDAEEMLREADKNDNEKEMVIQKEGEKIDIDENDADAQLLEKIFSRPAVKPKDEQERKTLYEKPSLDISLSHIPIYRHLRIHRTVPINLPPSIPNCLNINDLPDLHNISQLEPEEPK</sequence>
<reference evidence="5" key="1">
    <citation type="submission" date="2021-03" db="EMBL/GenBank/DDBJ databases">
        <title>Chromosome level genome of the anhydrobiotic midge Polypedilum vanderplanki.</title>
        <authorList>
            <person name="Yoshida Y."/>
            <person name="Kikawada T."/>
            <person name="Gusev O."/>
        </authorList>
    </citation>
    <scope>NUCLEOTIDE SEQUENCE</scope>
    <source>
        <strain evidence="5">NIAS01</strain>
        <tissue evidence="5">Whole body or cell culture</tissue>
    </source>
</reference>
<name>A0A9J6BTH8_POLVA</name>
<accession>A0A9J6BTH8</accession>
<keyword evidence="3" id="KW-0677">Repeat</keyword>
<keyword evidence="6" id="KW-1185">Reference proteome</keyword>
<dbReference type="PROSITE" id="PS50294">
    <property type="entry name" value="WD_REPEATS_REGION"/>
    <property type="match status" value="1"/>
</dbReference>
<dbReference type="Pfam" id="PF00400">
    <property type="entry name" value="WD40"/>
    <property type="match status" value="4"/>
</dbReference>
<feature type="repeat" description="WD" evidence="4">
    <location>
        <begin position="843"/>
        <end position="877"/>
    </location>
</feature>
<dbReference type="InterPro" id="IPR036322">
    <property type="entry name" value="WD40_repeat_dom_sf"/>
</dbReference>
<dbReference type="PROSITE" id="PS00678">
    <property type="entry name" value="WD_REPEATS_1"/>
    <property type="match status" value="3"/>
</dbReference>
<proteinExistence type="predicted"/>
<gene>
    <name evidence="5" type="ORF">PVAND_003094</name>
</gene>
<dbReference type="InterPro" id="IPR019775">
    <property type="entry name" value="WD40_repeat_CS"/>
</dbReference>
<dbReference type="InterPro" id="IPR020472">
    <property type="entry name" value="WD40_PAC1"/>
</dbReference>
<evidence type="ECO:0000256" key="4">
    <source>
        <dbReference type="PROSITE-ProRule" id="PRU00221"/>
    </source>
</evidence>
<dbReference type="Proteomes" id="UP001107558">
    <property type="component" value="Chromosome 3"/>
</dbReference>
<evidence type="ECO:0000256" key="3">
    <source>
        <dbReference type="ARBA" id="ARBA00022737"/>
    </source>
</evidence>
<feature type="repeat" description="WD" evidence="4">
    <location>
        <begin position="549"/>
        <end position="578"/>
    </location>
</feature>
<dbReference type="OrthoDB" id="5980302at2759"/>
<dbReference type="InterPro" id="IPR001680">
    <property type="entry name" value="WD40_rpt"/>
</dbReference>
<dbReference type="SMART" id="SM00320">
    <property type="entry name" value="WD40"/>
    <property type="match status" value="6"/>
</dbReference>
<evidence type="ECO:0000256" key="1">
    <source>
        <dbReference type="ARBA" id="ARBA00014901"/>
    </source>
</evidence>
<dbReference type="InterPro" id="IPR015943">
    <property type="entry name" value="WD40/YVTN_repeat-like_dom_sf"/>
</dbReference>
<dbReference type="PROSITE" id="PS50082">
    <property type="entry name" value="WD_REPEATS_2"/>
    <property type="match status" value="3"/>
</dbReference>
<dbReference type="PRINTS" id="PR00320">
    <property type="entry name" value="GPROTEINBRPT"/>
</dbReference>
<dbReference type="PANTHER" id="PTHR44324:SF6">
    <property type="entry name" value="EF-HAND CALCIUM BINDING DOMAIN 8"/>
    <property type="match status" value="1"/>
</dbReference>
<dbReference type="EMBL" id="JADBJN010000003">
    <property type="protein sequence ID" value="KAG5673016.1"/>
    <property type="molecule type" value="Genomic_DNA"/>
</dbReference>
<keyword evidence="2 4" id="KW-0853">WD repeat</keyword>
<organism evidence="5 6">
    <name type="scientific">Polypedilum vanderplanki</name>
    <name type="common">Sleeping chironomid midge</name>
    <dbReference type="NCBI Taxonomy" id="319348"/>
    <lineage>
        <taxon>Eukaryota</taxon>
        <taxon>Metazoa</taxon>
        <taxon>Ecdysozoa</taxon>
        <taxon>Arthropoda</taxon>
        <taxon>Hexapoda</taxon>
        <taxon>Insecta</taxon>
        <taxon>Pterygota</taxon>
        <taxon>Neoptera</taxon>
        <taxon>Endopterygota</taxon>
        <taxon>Diptera</taxon>
        <taxon>Nematocera</taxon>
        <taxon>Chironomoidea</taxon>
        <taxon>Chironomidae</taxon>
        <taxon>Chironominae</taxon>
        <taxon>Polypedilum</taxon>
        <taxon>Polypedilum</taxon>
    </lineage>
</organism>
<dbReference type="InterPro" id="IPR051242">
    <property type="entry name" value="WD-EF-hand_domain"/>
</dbReference>
<dbReference type="AlphaFoldDB" id="A0A9J6BTH8"/>
<dbReference type="SUPFAM" id="SSF50978">
    <property type="entry name" value="WD40 repeat-like"/>
    <property type="match status" value="2"/>
</dbReference>
<dbReference type="Gene3D" id="2.130.10.10">
    <property type="entry name" value="YVTN repeat-like/Quinoprotein amine dehydrogenase"/>
    <property type="match status" value="3"/>
</dbReference>
<dbReference type="Gene3D" id="1.10.238.10">
    <property type="entry name" value="EF-hand"/>
    <property type="match status" value="1"/>
</dbReference>
<evidence type="ECO:0000313" key="6">
    <source>
        <dbReference type="Proteomes" id="UP001107558"/>
    </source>
</evidence>
<protein>
    <recommendedName>
        <fullName evidence="1">WD repeat-containing protein on Y chromosome</fullName>
    </recommendedName>
</protein>
<dbReference type="InterPro" id="IPR011992">
    <property type="entry name" value="EF-hand-dom_pair"/>
</dbReference>
<evidence type="ECO:0000313" key="5">
    <source>
        <dbReference type="EMBL" id="KAG5673016.1"/>
    </source>
</evidence>
<evidence type="ECO:0000256" key="2">
    <source>
        <dbReference type="ARBA" id="ARBA00022574"/>
    </source>
</evidence>
<dbReference type="PANTHER" id="PTHR44324">
    <property type="entry name" value="WD40 REPEAT DOMAIN 95"/>
    <property type="match status" value="1"/>
</dbReference>
<comment type="caution">
    <text evidence="5">The sequence shown here is derived from an EMBL/GenBank/DDBJ whole genome shotgun (WGS) entry which is preliminary data.</text>
</comment>
<dbReference type="SUPFAM" id="SSF47473">
    <property type="entry name" value="EF-hand"/>
    <property type="match status" value="1"/>
</dbReference>
<feature type="repeat" description="WD" evidence="4">
    <location>
        <begin position="485"/>
        <end position="518"/>
    </location>
</feature>